<comment type="caution">
    <text evidence="2">The sequence shown here is derived from an EMBL/GenBank/DDBJ whole genome shotgun (WGS) entry which is preliminary data.</text>
</comment>
<dbReference type="EMBL" id="CBTN010000053">
    <property type="protein sequence ID" value="CDH58173.1"/>
    <property type="molecule type" value="Genomic_DNA"/>
</dbReference>
<dbReference type="VEuPathDB" id="FungiDB:LCOR_09046.1"/>
<reference evidence="2" key="1">
    <citation type="submission" date="2013-08" db="EMBL/GenBank/DDBJ databases">
        <title>Gene expansion shapes genome architecture in the human pathogen Lichtheimia corymbifera: an evolutionary genomics analysis in the ancient terrestrial Mucorales (Mucoromycotina).</title>
        <authorList>
            <person name="Schwartze V.U."/>
            <person name="Winter S."/>
            <person name="Shelest E."/>
            <person name="Marcet-Houben M."/>
            <person name="Horn F."/>
            <person name="Wehner S."/>
            <person name="Hoffmann K."/>
            <person name="Riege K."/>
            <person name="Sammeth M."/>
            <person name="Nowrousian M."/>
            <person name="Valiante V."/>
            <person name="Linde J."/>
            <person name="Jacobsen I.D."/>
            <person name="Marz M."/>
            <person name="Brakhage A.A."/>
            <person name="Gabaldon T."/>
            <person name="Bocker S."/>
            <person name="Voigt K."/>
        </authorList>
    </citation>
    <scope>NUCLEOTIDE SEQUENCE [LARGE SCALE GENOMIC DNA]</scope>
    <source>
        <strain evidence="2">FSU 9682</strain>
    </source>
</reference>
<dbReference type="OrthoDB" id="10322412at2759"/>
<sequence>MKLARIFGVALMIVAHAVYAAQPGTPATENTCKGKMPTSTVKQCEGKPCTFEFGVRMKDNEDTDVVATRSCVTPPAGVDCSKFRKNVNECLEHQCSYVGYYRGSNEGHLVTLQEHECVSEVPDGLELQPPTSLVPPK</sequence>
<organism evidence="2 3">
    <name type="scientific">Lichtheimia corymbifera JMRC:FSU:9682</name>
    <dbReference type="NCBI Taxonomy" id="1263082"/>
    <lineage>
        <taxon>Eukaryota</taxon>
        <taxon>Fungi</taxon>
        <taxon>Fungi incertae sedis</taxon>
        <taxon>Mucoromycota</taxon>
        <taxon>Mucoromycotina</taxon>
        <taxon>Mucoromycetes</taxon>
        <taxon>Mucorales</taxon>
        <taxon>Lichtheimiaceae</taxon>
        <taxon>Lichtheimia</taxon>
    </lineage>
</organism>
<evidence type="ECO:0008006" key="4">
    <source>
        <dbReference type="Google" id="ProtNLM"/>
    </source>
</evidence>
<gene>
    <name evidence="2" type="ORF">LCOR_09046.1</name>
</gene>
<feature type="chain" id="PRO_5001655872" description="Secreted protein" evidence="1">
    <location>
        <begin position="21"/>
        <end position="137"/>
    </location>
</feature>
<accession>A0A068S701</accession>
<dbReference type="AlphaFoldDB" id="A0A068S701"/>
<dbReference type="Proteomes" id="UP000027586">
    <property type="component" value="Unassembled WGS sequence"/>
</dbReference>
<feature type="signal peptide" evidence="1">
    <location>
        <begin position="1"/>
        <end position="20"/>
    </location>
</feature>
<name>A0A068S701_9FUNG</name>
<protein>
    <recommendedName>
        <fullName evidence="4">Secreted protein</fullName>
    </recommendedName>
</protein>
<keyword evidence="1" id="KW-0732">Signal</keyword>
<proteinExistence type="predicted"/>
<keyword evidence="3" id="KW-1185">Reference proteome</keyword>
<evidence type="ECO:0000313" key="2">
    <source>
        <dbReference type="EMBL" id="CDH58173.1"/>
    </source>
</evidence>
<evidence type="ECO:0000256" key="1">
    <source>
        <dbReference type="SAM" id="SignalP"/>
    </source>
</evidence>
<evidence type="ECO:0000313" key="3">
    <source>
        <dbReference type="Proteomes" id="UP000027586"/>
    </source>
</evidence>